<keyword evidence="3" id="KW-0378">Hydrolase</keyword>
<dbReference type="PRINTS" id="PR00830">
    <property type="entry name" value="ENDOLAPTASE"/>
</dbReference>
<dbReference type="InterPro" id="IPR027417">
    <property type="entry name" value="P-loop_NTPase"/>
</dbReference>
<sequence>MITPLPLEYYRKAYDCCLFDCTSSNNLEPLDEIIGQDRAVAALNFGLNIEEKGFNIYASGMQGTGRKSAVRKYIEALAYKKPRAHDWVYVNNFANPYEPNAILLPAGMAKVFKADMATFIDDAKRVIPQVFETEDYINRREAAVRSIEEEKARLFARTDQVAQEKGFLVQPGPQGLMTLPVKGGETLSQEEFLALPEQEQQEYQKRREELLVEIRNTFRQLRDLDQKGKEAIDALNREVALNAIGRQMASLRDKYADVEEIIPYLGSVEKDIIENLSQFMGEEVPPQTPAQAQAQIQAPLQFQHMLLRELAFRKYEVNVIVDNGDLKGAPVIFEQNPTYQNLFGKIEKEVQYGVFTTDFTMIRAGSIHKANGGYLVMAVEDLFRAPLSYDGLKTALKTGEVAIEDPGERMGFITTKGIKPEPIPLTTKVVLIGTPLVNQILYTQDPEFQELFKVKAEFDTSMDRSEENISKYALFICSLCRECHIPHLDATAVGRVIEFGSRLAADQNKLSTRFARIGDVVKEAGYYASREKSEYTTGDHIQKAISERIYRSNLIQEKIQEYIAKGIVLIETEGAKVGQVNGLSVIGLGDIDFGRPSRVTASIGVGKPEIMDIEREASMGGPTHTKGVLILAGYLNNKFAQDKPLSLAARLVFEQSYSGIDGDSASSTELYALLSALSGLPLNQSIAVTGSVNQNGEVQAIGGVNEKIEGFFEVCRAKGLTGDQGAMIPASNVPNLMLRDEVVEAAKAGNFSIYPVRTIDEGIEVLTGVKAGERQEDGTFEEGTVNYLVDKRLREMAGALRAFSSPVT</sequence>
<dbReference type="EMBL" id="LNQE01001556">
    <property type="protein sequence ID" value="KUG15440.1"/>
    <property type="molecule type" value="Genomic_DNA"/>
</dbReference>
<evidence type="ECO:0000259" key="2">
    <source>
        <dbReference type="PROSITE" id="PS51786"/>
    </source>
</evidence>
<dbReference type="Gene3D" id="3.40.50.300">
    <property type="entry name" value="P-loop containing nucleotide triphosphate hydrolases"/>
    <property type="match status" value="2"/>
</dbReference>
<dbReference type="SUPFAM" id="SSF54211">
    <property type="entry name" value="Ribosomal protein S5 domain 2-like"/>
    <property type="match status" value="1"/>
</dbReference>
<proteinExistence type="predicted"/>
<dbReference type="EC" id="3.4.21.53" evidence="3"/>
<dbReference type="PROSITE" id="PS51786">
    <property type="entry name" value="LON_PROTEOLYTIC"/>
    <property type="match status" value="1"/>
</dbReference>
<dbReference type="Pfam" id="PF20436">
    <property type="entry name" value="LonB_AAA-LID"/>
    <property type="match status" value="1"/>
</dbReference>
<evidence type="ECO:0000256" key="1">
    <source>
        <dbReference type="ARBA" id="ARBA00022670"/>
    </source>
</evidence>
<dbReference type="SUPFAM" id="SSF52540">
    <property type="entry name" value="P-loop containing nucleoside triphosphate hydrolases"/>
    <property type="match status" value="1"/>
</dbReference>
<protein>
    <submittedName>
        <fullName evidence="3">Atp-dependent protease la type ii</fullName>
        <ecNumber evidence="3">3.4.21.53</ecNumber>
    </submittedName>
</protein>
<dbReference type="Pfam" id="PF13654">
    <property type="entry name" value="AAA_32"/>
    <property type="match status" value="1"/>
</dbReference>
<organism evidence="3">
    <name type="scientific">hydrocarbon metagenome</name>
    <dbReference type="NCBI Taxonomy" id="938273"/>
    <lineage>
        <taxon>unclassified sequences</taxon>
        <taxon>metagenomes</taxon>
        <taxon>ecological metagenomes</taxon>
    </lineage>
</organism>
<dbReference type="Gene3D" id="1.10.8.60">
    <property type="match status" value="1"/>
</dbReference>
<dbReference type="GO" id="GO:0030163">
    <property type="term" value="P:protein catabolic process"/>
    <property type="evidence" value="ECO:0007669"/>
    <property type="project" value="InterPro"/>
</dbReference>
<keyword evidence="1 3" id="KW-0645">Protease</keyword>
<gene>
    <name evidence="3" type="ORF">ASZ90_014903</name>
</gene>
<dbReference type="Pfam" id="PF20437">
    <property type="entry name" value="LonC_helical"/>
    <property type="match status" value="1"/>
</dbReference>
<dbReference type="GO" id="GO:0005524">
    <property type="term" value="F:ATP binding"/>
    <property type="evidence" value="ECO:0007669"/>
    <property type="project" value="InterPro"/>
</dbReference>
<dbReference type="Gene3D" id="3.30.230.10">
    <property type="match status" value="1"/>
</dbReference>
<dbReference type="InterPro" id="IPR020568">
    <property type="entry name" value="Ribosomal_Su5_D2-typ_SF"/>
</dbReference>
<dbReference type="InterPro" id="IPR046843">
    <property type="entry name" value="LonB_AAA-LID"/>
</dbReference>
<comment type="caution">
    <text evidence="3">The sequence shown here is derived from an EMBL/GenBank/DDBJ whole genome shotgun (WGS) entry which is preliminary data.</text>
</comment>
<dbReference type="InterPro" id="IPR014721">
    <property type="entry name" value="Ribsml_uS5_D2-typ_fold_subgr"/>
</dbReference>
<dbReference type="GO" id="GO:0004176">
    <property type="term" value="F:ATP-dependent peptidase activity"/>
    <property type="evidence" value="ECO:0007669"/>
    <property type="project" value="InterPro"/>
</dbReference>
<dbReference type="InterPro" id="IPR027065">
    <property type="entry name" value="Lon_Prtase"/>
</dbReference>
<reference evidence="3" key="1">
    <citation type="journal article" date="2015" name="Proc. Natl. Acad. Sci. U.S.A.">
        <title>Networks of energetic and metabolic interactions define dynamics in microbial communities.</title>
        <authorList>
            <person name="Embree M."/>
            <person name="Liu J.K."/>
            <person name="Al-Bassam M.M."/>
            <person name="Zengler K."/>
        </authorList>
    </citation>
    <scope>NUCLEOTIDE SEQUENCE</scope>
</reference>
<dbReference type="Pfam" id="PF05362">
    <property type="entry name" value="Lon_C"/>
    <property type="match status" value="1"/>
</dbReference>
<dbReference type="GO" id="GO:0006508">
    <property type="term" value="P:proteolysis"/>
    <property type="evidence" value="ECO:0007669"/>
    <property type="project" value="UniProtKB-KW"/>
</dbReference>
<evidence type="ECO:0000313" key="3">
    <source>
        <dbReference type="EMBL" id="KUG15440.1"/>
    </source>
</evidence>
<feature type="domain" description="Lon proteolytic" evidence="2">
    <location>
        <begin position="574"/>
        <end position="769"/>
    </location>
</feature>
<dbReference type="AlphaFoldDB" id="A0A0W8F3H6"/>
<dbReference type="GO" id="GO:0004252">
    <property type="term" value="F:serine-type endopeptidase activity"/>
    <property type="evidence" value="ECO:0007669"/>
    <property type="project" value="UniProtKB-EC"/>
</dbReference>
<dbReference type="InterPro" id="IPR046844">
    <property type="entry name" value="Lon-like_helical"/>
</dbReference>
<accession>A0A0W8F3H6</accession>
<name>A0A0W8F3H6_9ZZZZ</name>
<dbReference type="PANTHER" id="PTHR10046">
    <property type="entry name" value="ATP DEPENDENT LON PROTEASE FAMILY MEMBER"/>
    <property type="match status" value="1"/>
</dbReference>
<dbReference type="InterPro" id="IPR008269">
    <property type="entry name" value="Lon_proteolytic"/>
</dbReference>
<dbReference type="InterPro" id="IPR041699">
    <property type="entry name" value="AAA_32"/>
</dbReference>